<keyword evidence="1" id="KW-0812">Transmembrane</keyword>
<reference evidence="2" key="1">
    <citation type="submission" date="2021-04" db="EMBL/GenBank/DDBJ databases">
        <title>Genomic features of Candidatus Phytoplasma meliae isolate ChTYXIII (1SrXIII-G).</title>
        <authorList>
            <person name="Fernandez F.D."/>
            <person name="Conci L.R."/>
        </authorList>
    </citation>
    <scope>NUCLEOTIDE SEQUENCE [LARGE SCALE GENOMIC DNA]</scope>
    <source>
        <strain evidence="2">ChTYXIII-Mo</strain>
    </source>
</reference>
<protein>
    <submittedName>
        <fullName evidence="2">Uncharacterized protein</fullName>
    </submittedName>
</protein>
<feature type="transmembrane region" description="Helical" evidence="1">
    <location>
        <begin position="377"/>
        <end position="402"/>
    </location>
</feature>
<evidence type="ECO:0000313" key="2">
    <source>
        <dbReference type="EMBL" id="MBP5835935.1"/>
    </source>
</evidence>
<keyword evidence="1" id="KW-1133">Transmembrane helix</keyword>
<evidence type="ECO:0000256" key="1">
    <source>
        <dbReference type="SAM" id="Phobius"/>
    </source>
</evidence>
<evidence type="ECO:0000313" key="3">
    <source>
        <dbReference type="Proteomes" id="UP001195571"/>
    </source>
</evidence>
<proteinExistence type="predicted"/>
<accession>A0ABS5CY87</accession>
<keyword evidence="3" id="KW-1185">Reference proteome</keyword>
<sequence length="410" mass="47333">MILISFIMFLLVNVYPLDNSINQGDKDKIEDKILPLQRDLLGIQDDSNDTIINQILSKGITLSKDGFKITPLMINTIRIPAAKVCHDDCLGSVIVRYYIKDSKPLKLEKYLKPLATKITLSLEERKNPNKQLLLNKLLQIEDTLTLDECILVKTRSNHLKVRSENDAKRVVSQEEVIFNYIDTKVLLEELLNNKELGIIDDNKEDTIINAICQKNPALLKDNLTVTKIRNNQAQVEYQGCEDTIIVTFTIQPLIIITKTNLGIVDNIQDTTIIDALLINNPDLLKEKDNLRVLKIETNKAFITIKQQKEQAVTFIYIKPSIKKKLKNNHQNTIINALYEENQGLIKESIKVIKIETNKALISYDNYHTTVTFKIRTFYTYLFFFLFFFFFLLLIFLIAIIIIKRKNKLNS</sequence>
<dbReference type="EMBL" id="JACAOD020000006">
    <property type="protein sequence ID" value="MBP5835935.1"/>
    <property type="molecule type" value="Genomic_DNA"/>
</dbReference>
<comment type="caution">
    <text evidence="2">The sequence shown here is derived from an EMBL/GenBank/DDBJ whole genome shotgun (WGS) entry which is preliminary data.</text>
</comment>
<keyword evidence="1" id="KW-0472">Membrane</keyword>
<dbReference type="Proteomes" id="UP001195571">
    <property type="component" value="Unassembled WGS sequence"/>
</dbReference>
<organism evidence="2 3">
    <name type="scientific">Candidatus Phytoplasma meliae</name>
    <dbReference type="NCBI Taxonomy" id="1848402"/>
    <lineage>
        <taxon>Bacteria</taxon>
        <taxon>Bacillati</taxon>
        <taxon>Mycoplasmatota</taxon>
        <taxon>Mollicutes</taxon>
        <taxon>Acholeplasmatales</taxon>
        <taxon>Acholeplasmataceae</taxon>
        <taxon>Candidatus Phytoplasma</taxon>
        <taxon>16SrXIII (Mexican periwinkle virescence group)</taxon>
    </lineage>
</organism>
<gene>
    <name evidence="2" type="ORF">CHTY_001695</name>
</gene>
<name>A0ABS5CY87_9MOLU</name>
<dbReference type="RefSeq" id="WP_203552198.1">
    <property type="nucleotide sequence ID" value="NZ_JACAOD020000006.1"/>
</dbReference>